<comment type="caution">
    <text evidence="1">The sequence shown here is derived from an EMBL/GenBank/DDBJ whole genome shotgun (WGS) entry which is preliminary data.</text>
</comment>
<sequence length="61" mass="6797">QSCLEVIEGVGKALGARPFCEQATFASLMADLPVFIRQSHAAFDDEQIAERCLQEQISWQI</sequence>
<dbReference type="Proteomes" id="UP001162261">
    <property type="component" value="Unassembled WGS sequence"/>
</dbReference>
<proteinExistence type="predicted"/>
<gene>
    <name evidence="1" type="ORF">N5J46_17050</name>
</gene>
<feature type="non-terminal residue" evidence="1">
    <location>
        <position position="1"/>
    </location>
</feature>
<dbReference type="AlphaFoldDB" id="A0AA43BL77"/>
<evidence type="ECO:0000313" key="2">
    <source>
        <dbReference type="Proteomes" id="UP001162261"/>
    </source>
</evidence>
<accession>A0AA43BL77</accession>
<name>A0AA43BL77_ACIJO</name>
<dbReference type="EMBL" id="JAOCLH010000083">
    <property type="protein sequence ID" value="MDH2174085.1"/>
    <property type="molecule type" value="Genomic_DNA"/>
</dbReference>
<evidence type="ECO:0000313" key="1">
    <source>
        <dbReference type="EMBL" id="MDH2174085.1"/>
    </source>
</evidence>
<protein>
    <submittedName>
        <fullName evidence="1">Acyl-CoA dehydrogenase</fullName>
    </submittedName>
</protein>
<organism evidence="1 2">
    <name type="scientific">Acinetobacter johnsonii</name>
    <dbReference type="NCBI Taxonomy" id="40214"/>
    <lineage>
        <taxon>Bacteria</taxon>
        <taxon>Pseudomonadati</taxon>
        <taxon>Pseudomonadota</taxon>
        <taxon>Gammaproteobacteria</taxon>
        <taxon>Moraxellales</taxon>
        <taxon>Moraxellaceae</taxon>
        <taxon>Acinetobacter</taxon>
    </lineage>
</organism>
<reference evidence="1" key="1">
    <citation type="submission" date="2022-09" db="EMBL/GenBank/DDBJ databases">
        <title>Intensive care unit water sources are persistently colonized with multi-drug resistant bacteria and are the site of extensive horizontal gene transfer of antibiotic resistance genes.</title>
        <authorList>
            <person name="Diorio-Toth L."/>
        </authorList>
    </citation>
    <scope>NUCLEOTIDE SEQUENCE</scope>
    <source>
        <strain evidence="1">GD03649</strain>
    </source>
</reference>